<organism evidence="4 5">
    <name type="scientific">Mesorhabditis spiculigera</name>
    <dbReference type="NCBI Taxonomy" id="96644"/>
    <lineage>
        <taxon>Eukaryota</taxon>
        <taxon>Metazoa</taxon>
        <taxon>Ecdysozoa</taxon>
        <taxon>Nematoda</taxon>
        <taxon>Chromadorea</taxon>
        <taxon>Rhabditida</taxon>
        <taxon>Rhabditina</taxon>
        <taxon>Rhabditomorpha</taxon>
        <taxon>Rhabditoidea</taxon>
        <taxon>Rhabditidae</taxon>
        <taxon>Mesorhabditinae</taxon>
        <taxon>Mesorhabditis</taxon>
    </lineage>
</organism>
<evidence type="ECO:0000313" key="5">
    <source>
        <dbReference type="Proteomes" id="UP001177023"/>
    </source>
</evidence>
<feature type="chain" id="PRO_5041325097" description="DUF1254 domain-containing protein" evidence="1">
    <location>
        <begin position="32"/>
        <end position="941"/>
    </location>
</feature>
<dbReference type="Pfam" id="PF06742">
    <property type="entry name" value="DUF1214"/>
    <property type="match status" value="2"/>
</dbReference>
<dbReference type="InterPro" id="IPR037049">
    <property type="entry name" value="DUF1214_C_sf"/>
</dbReference>
<evidence type="ECO:0000313" key="4">
    <source>
        <dbReference type="EMBL" id="CAJ0557384.1"/>
    </source>
</evidence>
<feature type="signal peptide" evidence="1">
    <location>
        <begin position="1"/>
        <end position="31"/>
    </location>
</feature>
<keyword evidence="1" id="KW-0732">Signal</keyword>
<dbReference type="Gene3D" id="2.60.120.600">
    <property type="entry name" value="Domain of unknown function DUF1214, C-terminal domain"/>
    <property type="match status" value="2"/>
</dbReference>
<dbReference type="Gene3D" id="1.10.3360.10">
    <property type="entry name" value="VPA0735-like domain"/>
    <property type="match status" value="1"/>
</dbReference>
<evidence type="ECO:0000256" key="1">
    <source>
        <dbReference type="SAM" id="SignalP"/>
    </source>
</evidence>
<keyword evidence="5" id="KW-1185">Reference proteome</keyword>
<reference evidence="4" key="1">
    <citation type="submission" date="2023-06" db="EMBL/GenBank/DDBJ databases">
        <authorList>
            <person name="Delattre M."/>
        </authorList>
    </citation>
    <scope>NUCLEOTIDE SEQUENCE</scope>
    <source>
        <strain evidence="4">AF72</strain>
    </source>
</reference>
<dbReference type="AlphaFoldDB" id="A0AA36C444"/>
<name>A0AA36C444_9BILA</name>
<feature type="domain" description="DUF1254" evidence="3">
    <location>
        <begin position="545"/>
        <end position="683"/>
    </location>
</feature>
<feature type="non-terminal residue" evidence="4">
    <location>
        <position position="941"/>
    </location>
</feature>
<dbReference type="Gene3D" id="2.60.40.1610">
    <property type="entry name" value="Domain of unknown function DUF1254"/>
    <property type="match status" value="2"/>
</dbReference>
<evidence type="ECO:0000259" key="3">
    <source>
        <dbReference type="Pfam" id="PF06863"/>
    </source>
</evidence>
<dbReference type="EMBL" id="CATQJA010000008">
    <property type="protein sequence ID" value="CAJ0557384.1"/>
    <property type="molecule type" value="Genomic_DNA"/>
</dbReference>
<dbReference type="Proteomes" id="UP001177023">
    <property type="component" value="Unassembled WGS sequence"/>
</dbReference>
<feature type="domain" description="DUF1214" evidence="2">
    <location>
        <begin position="362"/>
        <end position="470"/>
    </location>
</feature>
<dbReference type="PANTHER" id="PTHR36509:SF2">
    <property type="entry name" value="BLL3101 PROTEIN"/>
    <property type="match status" value="1"/>
</dbReference>
<dbReference type="InterPro" id="IPR010679">
    <property type="entry name" value="DUF1254"/>
</dbReference>
<feature type="domain" description="DUF1214" evidence="2">
    <location>
        <begin position="822"/>
        <end position="925"/>
    </location>
</feature>
<protein>
    <recommendedName>
        <fullName evidence="6">DUF1254 domain-containing protein</fullName>
    </recommendedName>
</protein>
<sequence>MNQSPHRLNLFALTLLGALATTSLLVPPSYAGEASVAGPVAGTKVTEPYVRMMAREAYFWGWPMANIFNRRQAFKDLPEPGLMGGIVPVAPINRLSMLSDYIDPAERLVACPNQDVVYGAGSIALDLEPVVLQVPDFGSRFWVYQVVDLRSDSFAELGKMYGSKPGFYLLVGPDWNGKVPAGITKVFRARTSTGFVIPRVFQDDTAADRTAIQASLSGVDMYPLSQYDGKIKHRDWAKLPKFPAQAAGSGETKWVMPEKFFDELPALLKDAKPLPGEEARYAQMASLAAIAKADPQLKAAMIDEAKKADSEVIDPLLQFRNYGLQLPDHWSTISNGAAFGTDYFSRTAVARSNIFVNQQKETKYFYQDLDKSGTRLNGQNSYSVTFAKGQLPPVKGFWSLTLYNEQHFFSPNDLKRYSIGTKNKTLQANADGSLTIYVQSESPGKDKESNWLPTPKGADFSLYIRAYWPEPAALNGHLGAQAATHYEQLADLPFAGGYPTLEGVAQLQNELLFQRAVQSYIWALPALNMYAMKEGSEKTFGAGYNVLPIWKDRLNAKTRVTTPNSDVIYAMGYLDLKQDGPMVIEVPPGLQGILDDFFQRPICSEGQIEARQWCGDVGLPGPDKGKGAKYLVLPPDYKGEVPPGYLTYRSRTYGVFVFWRGFFKDPKQLEAPVAVMEQTRIYPLGKQATAKAMEFPNASKTPVNMLYPSDGGAFDMLSRFIDHEYVDPQDMEMRGMLAALGIVKGKPFKPEPATRDLLDKAAKTASKIGHAISYTPQTIVANGTWYPDRKWLNVFPGNATFTADTFNYIDPRTGFSPMPTRRYPATFVDAKGQFLSGSNSYLLNLPKGIPAALFWSVTAYDSITASGLDNGQPFPSLNTMDKPVTNADGSIDVHFGPNSPGSGKNWIKTLPGEGYFVILRLYGPTKAFFDKAWKPGDLIKQ</sequence>
<proteinExistence type="predicted"/>
<dbReference type="InterPro" id="IPR010621">
    <property type="entry name" value="DUF1214"/>
</dbReference>
<dbReference type="PANTHER" id="PTHR36509">
    <property type="entry name" value="BLL3101 PROTEIN"/>
    <property type="match status" value="1"/>
</dbReference>
<accession>A0AA36C444</accession>
<dbReference type="SUPFAM" id="SSF160935">
    <property type="entry name" value="VPA0735-like"/>
    <property type="match status" value="2"/>
</dbReference>
<feature type="domain" description="DUF1254" evidence="3">
    <location>
        <begin position="92"/>
        <end position="223"/>
    </location>
</feature>
<comment type="caution">
    <text evidence="4">The sequence shown here is derived from an EMBL/GenBank/DDBJ whole genome shotgun (WGS) entry which is preliminary data.</text>
</comment>
<evidence type="ECO:0008006" key="6">
    <source>
        <dbReference type="Google" id="ProtNLM"/>
    </source>
</evidence>
<dbReference type="Pfam" id="PF06863">
    <property type="entry name" value="DUF1254"/>
    <property type="match status" value="2"/>
</dbReference>
<dbReference type="InterPro" id="IPR037050">
    <property type="entry name" value="DUF1254_sf"/>
</dbReference>
<gene>
    <name evidence="4" type="ORF">MSPICULIGERA_LOCUS142</name>
</gene>
<evidence type="ECO:0000259" key="2">
    <source>
        <dbReference type="Pfam" id="PF06742"/>
    </source>
</evidence>